<keyword evidence="3" id="KW-0804">Transcription</keyword>
<dbReference type="Pfam" id="PF03466">
    <property type="entry name" value="LysR_substrate"/>
    <property type="match status" value="1"/>
</dbReference>
<evidence type="ECO:0000256" key="1">
    <source>
        <dbReference type="ARBA" id="ARBA00023015"/>
    </source>
</evidence>
<gene>
    <name evidence="5" type="ORF">ACFOY1_12780</name>
</gene>
<comment type="caution">
    <text evidence="5">The sequence shown here is derived from an EMBL/GenBank/DDBJ whole genome shotgun (WGS) entry which is preliminary data.</text>
</comment>
<dbReference type="PANTHER" id="PTHR30419:SF8">
    <property type="entry name" value="NITROGEN ASSIMILATION TRANSCRIPTIONAL ACTIVATOR-RELATED"/>
    <property type="match status" value="1"/>
</dbReference>
<evidence type="ECO:0000313" key="5">
    <source>
        <dbReference type="EMBL" id="MFC4201829.1"/>
    </source>
</evidence>
<keyword evidence="2" id="KW-0238">DNA-binding</keyword>
<dbReference type="PROSITE" id="PS50931">
    <property type="entry name" value="HTH_LYSR"/>
    <property type="match status" value="1"/>
</dbReference>
<accession>A0ABV8NY10</accession>
<dbReference type="InterPro" id="IPR005119">
    <property type="entry name" value="LysR_subst-bd"/>
</dbReference>
<organism evidence="5 6">
    <name type="scientific">Candidimonas humi</name>
    <dbReference type="NCBI Taxonomy" id="683355"/>
    <lineage>
        <taxon>Bacteria</taxon>
        <taxon>Pseudomonadati</taxon>
        <taxon>Pseudomonadota</taxon>
        <taxon>Betaproteobacteria</taxon>
        <taxon>Burkholderiales</taxon>
        <taxon>Alcaligenaceae</taxon>
        <taxon>Candidimonas</taxon>
    </lineage>
</organism>
<sequence>MNKSPEPPSLTRLELAELETFLWVVREGSFSAAAHKLHLSQPAVTNRVKRLEDKLRVKLLVRTTRRVEATEDGVFLSNAAEQAVAGLREALRRFQQTSDSERNQITVTATPMLAATVMPMLIHAYTERYPDVRIVLRDLLYEQVVREVAEGRADMGVAALEGAPRGLRFQSLAEEKMLLVVPARHPLADVDAVTMDMILPYPLMLLDRYKGLRKYLKEEYERRGAVFNPQISATLPTLLGMIDAGNCVTFVPRSMAQSNSRHTRTTVVVQDLDVSRRYGSIVARKAELGAAALNFQSFLRKHFKTRLEDLT</sequence>
<dbReference type="Pfam" id="PF00126">
    <property type="entry name" value="HTH_1"/>
    <property type="match status" value="1"/>
</dbReference>
<evidence type="ECO:0000256" key="3">
    <source>
        <dbReference type="ARBA" id="ARBA00023163"/>
    </source>
</evidence>
<protein>
    <submittedName>
        <fullName evidence="5">LysR family transcriptional regulator</fullName>
    </submittedName>
</protein>
<dbReference type="EMBL" id="JBHSBV010000004">
    <property type="protein sequence ID" value="MFC4201829.1"/>
    <property type="molecule type" value="Genomic_DNA"/>
</dbReference>
<dbReference type="Proteomes" id="UP001595848">
    <property type="component" value="Unassembled WGS sequence"/>
</dbReference>
<dbReference type="PANTHER" id="PTHR30419">
    <property type="entry name" value="HTH-TYPE TRANSCRIPTIONAL REGULATOR YBHD"/>
    <property type="match status" value="1"/>
</dbReference>
<evidence type="ECO:0000259" key="4">
    <source>
        <dbReference type="PROSITE" id="PS50931"/>
    </source>
</evidence>
<proteinExistence type="predicted"/>
<evidence type="ECO:0000256" key="2">
    <source>
        <dbReference type="ARBA" id="ARBA00023125"/>
    </source>
</evidence>
<evidence type="ECO:0000313" key="6">
    <source>
        <dbReference type="Proteomes" id="UP001595848"/>
    </source>
</evidence>
<name>A0ABV8NY10_9BURK</name>
<dbReference type="RefSeq" id="WP_217964901.1">
    <property type="nucleotide sequence ID" value="NZ_JAHTBN010000004.1"/>
</dbReference>
<keyword evidence="6" id="KW-1185">Reference proteome</keyword>
<dbReference type="InterPro" id="IPR050950">
    <property type="entry name" value="HTH-type_LysR_regulators"/>
</dbReference>
<reference evidence="6" key="1">
    <citation type="journal article" date="2019" name="Int. J. Syst. Evol. Microbiol.">
        <title>The Global Catalogue of Microorganisms (GCM) 10K type strain sequencing project: providing services to taxonomists for standard genome sequencing and annotation.</title>
        <authorList>
            <consortium name="The Broad Institute Genomics Platform"/>
            <consortium name="The Broad Institute Genome Sequencing Center for Infectious Disease"/>
            <person name="Wu L."/>
            <person name="Ma J."/>
        </authorList>
    </citation>
    <scope>NUCLEOTIDE SEQUENCE [LARGE SCALE GENOMIC DNA]</scope>
    <source>
        <strain evidence="6">LMG 24813</strain>
    </source>
</reference>
<keyword evidence="1" id="KW-0805">Transcription regulation</keyword>
<dbReference type="InterPro" id="IPR000847">
    <property type="entry name" value="LysR_HTH_N"/>
</dbReference>
<feature type="domain" description="HTH lysR-type" evidence="4">
    <location>
        <begin position="13"/>
        <end position="70"/>
    </location>
</feature>